<comment type="similarity">
    <text evidence="2">Belongs to the DODA-type extradiol aromatic ring-opening dioxygenase family.</text>
</comment>
<keyword evidence="5" id="KW-0560">Oxidoreductase</keyword>
<dbReference type="PANTHER" id="PTHR30096:SF0">
    <property type="entry name" value="4,5-DOPA DIOXYGENASE EXTRADIOL-LIKE PROTEIN"/>
    <property type="match status" value="1"/>
</dbReference>
<dbReference type="InterPro" id="IPR014436">
    <property type="entry name" value="Extradiol_dOase_DODA"/>
</dbReference>
<dbReference type="SUPFAM" id="SSF53213">
    <property type="entry name" value="LigB-like"/>
    <property type="match status" value="1"/>
</dbReference>
<organism evidence="7 8">
    <name type="scientific">Bacterioplanes sanyensis</name>
    <dbReference type="NCBI Taxonomy" id="1249553"/>
    <lineage>
        <taxon>Bacteria</taxon>
        <taxon>Pseudomonadati</taxon>
        <taxon>Pseudomonadota</taxon>
        <taxon>Gammaproteobacteria</taxon>
        <taxon>Oceanospirillales</taxon>
        <taxon>Oceanospirillaceae</taxon>
        <taxon>Bacterioplanes</taxon>
    </lineage>
</organism>
<dbReference type="Gene3D" id="3.40.830.10">
    <property type="entry name" value="LigB-like"/>
    <property type="match status" value="1"/>
</dbReference>
<dbReference type="KEGG" id="bsan:CHH28_16010"/>
<evidence type="ECO:0000256" key="1">
    <source>
        <dbReference type="ARBA" id="ARBA00001947"/>
    </source>
</evidence>
<dbReference type="Pfam" id="PF02900">
    <property type="entry name" value="LigB"/>
    <property type="match status" value="1"/>
</dbReference>
<evidence type="ECO:0000313" key="8">
    <source>
        <dbReference type="Proteomes" id="UP000202440"/>
    </source>
</evidence>
<dbReference type="PANTHER" id="PTHR30096">
    <property type="entry name" value="4,5-DOPA DIOXYGENASE EXTRADIOL-LIKE PROTEIN"/>
    <property type="match status" value="1"/>
</dbReference>
<protein>
    <submittedName>
        <fullName evidence="7">Dioxygenase</fullName>
    </submittedName>
</protein>
<accession>A0A222FM36</accession>
<feature type="domain" description="Extradiol ring-cleavage dioxygenase class III enzyme subunit B" evidence="6">
    <location>
        <begin position="3"/>
        <end position="242"/>
    </location>
</feature>
<dbReference type="OrthoDB" id="9790889at2"/>
<dbReference type="AlphaFoldDB" id="A0A222FM36"/>
<keyword evidence="7" id="KW-0223">Dioxygenase</keyword>
<evidence type="ECO:0000256" key="2">
    <source>
        <dbReference type="ARBA" id="ARBA00007581"/>
    </source>
</evidence>
<keyword evidence="8" id="KW-1185">Reference proteome</keyword>
<dbReference type="InterPro" id="IPR004183">
    <property type="entry name" value="Xdiol_dOase_suB"/>
</dbReference>
<dbReference type="Proteomes" id="UP000202440">
    <property type="component" value="Chromosome"/>
</dbReference>
<dbReference type="GO" id="GO:0016702">
    <property type="term" value="F:oxidoreductase activity, acting on single donors with incorporation of molecular oxygen, incorporation of two atoms of oxygen"/>
    <property type="evidence" value="ECO:0007669"/>
    <property type="project" value="UniProtKB-ARBA"/>
</dbReference>
<keyword evidence="3" id="KW-0479">Metal-binding</keyword>
<reference evidence="7 8" key="1">
    <citation type="submission" date="2017-07" db="EMBL/GenBank/DDBJ databases">
        <title>Annotated genome sequence of Bacterioplanes sanyensis isolated from Red Sea.</title>
        <authorList>
            <person name="Rehman Z.U."/>
        </authorList>
    </citation>
    <scope>NUCLEOTIDE SEQUENCE [LARGE SCALE GENOMIC DNA]</scope>
    <source>
        <strain evidence="7 8">NV9</strain>
    </source>
</reference>
<evidence type="ECO:0000259" key="6">
    <source>
        <dbReference type="Pfam" id="PF02900"/>
    </source>
</evidence>
<dbReference type="GO" id="GO:0008270">
    <property type="term" value="F:zinc ion binding"/>
    <property type="evidence" value="ECO:0007669"/>
    <property type="project" value="InterPro"/>
</dbReference>
<dbReference type="GO" id="GO:0008198">
    <property type="term" value="F:ferrous iron binding"/>
    <property type="evidence" value="ECO:0007669"/>
    <property type="project" value="InterPro"/>
</dbReference>
<evidence type="ECO:0000256" key="3">
    <source>
        <dbReference type="ARBA" id="ARBA00022723"/>
    </source>
</evidence>
<dbReference type="PIRSF" id="PIRSF006157">
    <property type="entry name" value="Doxgns_DODA"/>
    <property type="match status" value="1"/>
</dbReference>
<evidence type="ECO:0000313" key="7">
    <source>
        <dbReference type="EMBL" id="ASP40087.1"/>
    </source>
</evidence>
<evidence type="ECO:0000256" key="4">
    <source>
        <dbReference type="ARBA" id="ARBA00022833"/>
    </source>
</evidence>
<evidence type="ECO:0000256" key="5">
    <source>
        <dbReference type="ARBA" id="ARBA00023002"/>
    </source>
</evidence>
<comment type="cofactor">
    <cofactor evidence="1">
        <name>Zn(2+)</name>
        <dbReference type="ChEBI" id="CHEBI:29105"/>
    </cofactor>
</comment>
<name>A0A222FM36_9GAMM</name>
<sequence>MMHHSVLYVSHGGGPLPLLNDPAHREMSTTLQQIKTLLPLPDAIVVISAHWESDSVAITAAAQPTLLYDYHGFDEAAYQLRYPCPGHPELANIIAQALQQAGIKPRLEKQRGLDHGVFVPLIMLYPEARVPVVQVSLHTQLAADFHIRLGQAMRDLPDKLLFIGSGFSFHNMRAFFHSTLADDKNIEFERWLQHMMTSKDMSEAQRRQHLLDWQQAPHARYCHPREEHLLPLHVCYGLTERPCQHAFQANILHKQASYFLW</sequence>
<dbReference type="CDD" id="cd07363">
    <property type="entry name" value="45_DOPA_Dioxygenase"/>
    <property type="match status" value="1"/>
</dbReference>
<gene>
    <name evidence="7" type="ORF">CHH28_16010</name>
</gene>
<dbReference type="EMBL" id="CP022530">
    <property type="protein sequence ID" value="ASP40087.1"/>
    <property type="molecule type" value="Genomic_DNA"/>
</dbReference>
<proteinExistence type="inferred from homology"/>
<keyword evidence="4" id="KW-0862">Zinc</keyword>